<name>A0A2Z6EZP3_HALHR</name>
<dbReference type="EMBL" id="AP017372">
    <property type="protein sequence ID" value="BBE11069.1"/>
    <property type="molecule type" value="Genomic_DNA"/>
</dbReference>
<organism evidence="1 2">
    <name type="scientific">Halorhodospira halochloris</name>
    <name type="common">Ectothiorhodospira halochloris</name>
    <dbReference type="NCBI Taxonomy" id="1052"/>
    <lineage>
        <taxon>Bacteria</taxon>
        <taxon>Pseudomonadati</taxon>
        <taxon>Pseudomonadota</taxon>
        <taxon>Gammaproteobacteria</taxon>
        <taxon>Chromatiales</taxon>
        <taxon>Ectothiorhodospiraceae</taxon>
        <taxon>Halorhodospira</taxon>
    </lineage>
</organism>
<proteinExistence type="predicted"/>
<keyword evidence="2" id="KW-1185">Reference proteome</keyword>
<dbReference type="AlphaFoldDB" id="A0A2Z6EZP3"/>
<evidence type="ECO:0000313" key="2">
    <source>
        <dbReference type="Proteomes" id="UP000218890"/>
    </source>
</evidence>
<dbReference type="Proteomes" id="UP000218890">
    <property type="component" value="Chromosome"/>
</dbReference>
<protein>
    <submittedName>
        <fullName evidence="1">Uncharacterized protein</fullName>
    </submittedName>
</protein>
<dbReference type="KEGG" id="hhk:HH1059_13870"/>
<gene>
    <name evidence="1" type="ORF">HH1059_13870</name>
</gene>
<accession>A0A2Z6EZP3</accession>
<evidence type="ECO:0000313" key="1">
    <source>
        <dbReference type="EMBL" id="BBE11069.1"/>
    </source>
</evidence>
<reference evidence="1" key="1">
    <citation type="submission" date="2016-02" db="EMBL/GenBank/DDBJ databases">
        <title>Halorhodospira halochloris DSM-1059 complete genome, version 2.</title>
        <authorList>
            <person name="Tsukatani Y."/>
        </authorList>
    </citation>
    <scope>NUCLEOTIDE SEQUENCE</scope>
    <source>
        <strain evidence="1">DSM 1059</strain>
    </source>
</reference>
<sequence length="61" mass="6567">MGRAQDLVDPAVEALHQPVGLGAARRREAVLDVVAGAQRVEDMAQVFQKVRAPPLGVRRPP</sequence>